<sequence length="145" mass="15950">MKKTIKPIVWYSMTFLATVFCACKKSSVDDDPVIMYLRIVNDTDSSIPNNMLTGPITVKALPNKASTNFDGEERVADFGTIAVGETTAYKAVSNMFLLEVNGAPFGEDGFGVSSPPSTQWTLKIQGVQEWEGEDYVYAWDLAADF</sequence>
<dbReference type="Proteomes" id="UP000198670">
    <property type="component" value="Unassembled WGS sequence"/>
</dbReference>
<gene>
    <name evidence="2" type="ORF">SAMN05444682_107232</name>
</gene>
<dbReference type="PROSITE" id="PS51257">
    <property type="entry name" value="PROKAR_LIPOPROTEIN"/>
    <property type="match status" value="1"/>
</dbReference>
<dbReference type="STRING" id="1477437.SAMN05444682_107232"/>
<feature type="signal peptide" evidence="1">
    <location>
        <begin position="1"/>
        <end position="21"/>
    </location>
</feature>
<evidence type="ECO:0000313" key="2">
    <source>
        <dbReference type="EMBL" id="SFJ09634.1"/>
    </source>
</evidence>
<evidence type="ECO:0000313" key="3">
    <source>
        <dbReference type="Proteomes" id="UP000198670"/>
    </source>
</evidence>
<dbReference type="RefSeq" id="WP_090628262.1">
    <property type="nucleotide sequence ID" value="NZ_FOQO01000007.1"/>
</dbReference>
<organism evidence="2 3">
    <name type="scientific">Parapedobacter indicus</name>
    <dbReference type="NCBI Taxonomy" id="1477437"/>
    <lineage>
        <taxon>Bacteria</taxon>
        <taxon>Pseudomonadati</taxon>
        <taxon>Bacteroidota</taxon>
        <taxon>Sphingobacteriia</taxon>
        <taxon>Sphingobacteriales</taxon>
        <taxon>Sphingobacteriaceae</taxon>
        <taxon>Parapedobacter</taxon>
    </lineage>
</organism>
<keyword evidence="3" id="KW-1185">Reference proteome</keyword>
<proteinExistence type="predicted"/>
<evidence type="ECO:0000256" key="1">
    <source>
        <dbReference type="SAM" id="SignalP"/>
    </source>
</evidence>
<reference evidence="2 3" key="1">
    <citation type="submission" date="2016-10" db="EMBL/GenBank/DDBJ databases">
        <authorList>
            <person name="de Groot N.N."/>
        </authorList>
    </citation>
    <scope>NUCLEOTIDE SEQUENCE [LARGE SCALE GENOMIC DNA]</scope>
    <source>
        <strain evidence="2 3">RK1</strain>
    </source>
</reference>
<feature type="chain" id="PRO_5011744785" evidence="1">
    <location>
        <begin position="22"/>
        <end position="145"/>
    </location>
</feature>
<keyword evidence="1" id="KW-0732">Signal</keyword>
<accession>A0A1I3NJX3</accession>
<name>A0A1I3NJX3_9SPHI</name>
<dbReference type="AlphaFoldDB" id="A0A1I3NJX3"/>
<dbReference type="EMBL" id="FOQO01000007">
    <property type="protein sequence ID" value="SFJ09634.1"/>
    <property type="molecule type" value="Genomic_DNA"/>
</dbReference>
<protein>
    <submittedName>
        <fullName evidence="2">Uncharacterized protein</fullName>
    </submittedName>
</protein>